<sequence>MTEEVSRFVERFASVLVDAGMPRMPSRVFALLLATDSGRLTSVELAERLQVSPAAISGAVRYLTQVSLISREREPGSRKDVYRLHDDQWYEAIVRREPLLTRWERAVLDGIDAVGPDTPAGRRLRDTASFFEFLAIEMPALLTRWREQRSP</sequence>
<keyword evidence="2" id="KW-0238">DNA-binding</keyword>
<dbReference type="PANTHER" id="PTHR38465:SF2">
    <property type="entry name" value="HTH-TYPE TRANSCRIPTIONAL REGULATOR MMPR5"/>
    <property type="match status" value="1"/>
</dbReference>
<evidence type="ECO:0000313" key="5">
    <source>
        <dbReference type="EMBL" id="MDA0162781.1"/>
    </source>
</evidence>
<keyword evidence="1" id="KW-0805">Transcription regulation</keyword>
<gene>
    <name evidence="5" type="ORF">OM076_21085</name>
</gene>
<evidence type="ECO:0000259" key="4">
    <source>
        <dbReference type="Pfam" id="PF12802"/>
    </source>
</evidence>
<dbReference type="Gene3D" id="1.10.287.160">
    <property type="entry name" value="HR1 repeat"/>
    <property type="match status" value="1"/>
</dbReference>
<keyword evidence="6" id="KW-1185">Reference proteome</keyword>
<protein>
    <submittedName>
        <fullName evidence="5">MarR family transcriptional regulator</fullName>
    </submittedName>
</protein>
<proteinExistence type="predicted"/>
<dbReference type="Pfam" id="PF12802">
    <property type="entry name" value="MarR_2"/>
    <property type="match status" value="1"/>
</dbReference>
<evidence type="ECO:0000256" key="1">
    <source>
        <dbReference type="ARBA" id="ARBA00023015"/>
    </source>
</evidence>
<dbReference type="PANTHER" id="PTHR38465">
    <property type="entry name" value="HTH-TYPE TRANSCRIPTIONAL REGULATOR MJ1563-RELATED"/>
    <property type="match status" value="1"/>
</dbReference>
<dbReference type="EMBL" id="JAPDOD010000020">
    <property type="protein sequence ID" value="MDA0162781.1"/>
    <property type="molecule type" value="Genomic_DNA"/>
</dbReference>
<keyword evidence="3" id="KW-0804">Transcription</keyword>
<feature type="domain" description="HTH marR-type" evidence="4">
    <location>
        <begin position="20"/>
        <end position="79"/>
    </location>
</feature>
<evidence type="ECO:0000256" key="3">
    <source>
        <dbReference type="ARBA" id="ARBA00023163"/>
    </source>
</evidence>
<dbReference type="InterPro" id="IPR036388">
    <property type="entry name" value="WH-like_DNA-bd_sf"/>
</dbReference>
<dbReference type="SUPFAM" id="SSF46785">
    <property type="entry name" value="Winged helix' DNA-binding domain"/>
    <property type="match status" value="1"/>
</dbReference>
<dbReference type="GO" id="GO:0003700">
    <property type="term" value="F:DNA-binding transcription factor activity"/>
    <property type="evidence" value="ECO:0007669"/>
    <property type="project" value="InterPro"/>
</dbReference>
<name>A0A9X3S458_9ACTN</name>
<dbReference type="Proteomes" id="UP001149140">
    <property type="component" value="Unassembled WGS sequence"/>
</dbReference>
<reference evidence="5" key="1">
    <citation type="submission" date="2022-10" db="EMBL/GenBank/DDBJ databases">
        <title>The WGS of Solirubrobacter ginsenosidimutans DSM 21036.</title>
        <authorList>
            <person name="Jiang Z."/>
        </authorList>
    </citation>
    <scope>NUCLEOTIDE SEQUENCE</scope>
    <source>
        <strain evidence="5">DSM 21036</strain>
    </source>
</reference>
<dbReference type="InterPro" id="IPR036390">
    <property type="entry name" value="WH_DNA-bd_sf"/>
</dbReference>
<dbReference type="Gene3D" id="1.10.10.10">
    <property type="entry name" value="Winged helix-like DNA-binding domain superfamily/Winged helix DNA-binding domain"/>
    <property type="match status" value="1"/>
</dbReference>
<dbReference type="GO" id="GO:0003677">
    <property type="term" value="F:DNA binding"/>
    <property type="evidence" value="ECO:0007669"/>
    <property type="project" value="UniProtKB-KW"/>
</dbReference>
<evidence type="ECO:0000256" key="2">
    <source>
        <dbReference type="ARBA" id="ARBA00023125"/>
    </source>
</evidence>
<dbReference type="InterPro" id="IPR052362">
    <property type="entry name" value="HTH-GbsR_regulator"/>
</dbReference>
<accession>A0A9X3S458</accession>
<comment type="caution">
    <text evidence="5">The sequence shown here is derived from an EMBL/GenBank/DDBJ whole genome shotgun (WGS) entry which is preliminary data.</text>
</comment>
<dbReference type="AlphaFoldDB" id="A0A9X3S458"/>
<organism evidence="5 6">
    <name type="scientific">Solirubrobacter ginsenosidimutans</name>
    <dbReference type="NCBI Taxonomy" id="490573"/>
    <lineage>
        <taxon>Bacteria</taxon>
        <taxon>Bacillati</taxon>
        <taxon>Actinomycetota</taxon>
        <taxon>Thermoleophilia</taxon>
        <taxon>Solirubrobacterales</taxon>
        <taxon>Solirubrobacteraceae</taxon>
        <taxon>Solirubrobacter</taxon>
    </lineage>
</organism>
<dbReference type="InterPro" id="IPR000835">
    <property type="entry name" value="HTH_MarR-typ"/>
</dbReference>
<dbReference type="RefSeq" id="WP_270042017.1">
    <property type="nucleotide sequence ID" value="NZ_JAPDOD010000020.1"/>
</dbReference>
<evidence type="ECO:0000313" key="6">
    <source>
        <dbReference type="Proteomes" id="UP001149140"/>
    </source>
</evidence>